<evidence type="ECO:0000313" key="2">
    <source>
        <dbReference type="Proteomes" id="UP000034097"/>
    </source>
</evidence>
<dbReference type="AlphaFoldDB" id="A0A0G1J0A0"/>
<sequence>MKKHSFYVFSVMNVTFCIGGCVVQSCRKYKEVGGNVFKNIIGIGQDVGIDFRFNESTIFIRSVYLIEEDYVSIGYRPFQISEKVGKIYQIVVIRFDPACSFRNCSNSDKGNDFKIFAFI</sequence>
<reference evidence="1 2" key="1">
    <citation type="journal article" date="2015" name="Nature">
        <title>rRNA introns, odd ribosomes, and small enigmatic genomes across a large radiation of phyla.</title>
        <authorList>
            <person name="Brown C.T."/>
            <person name="Hug L.A."/>
            <person name="Thomas B.C."/>
            <person name="Sharon I."/>
            <person name="Castelle C.J."/>
            <person name="Singh A."/>
            <person name="Wilkins M.J."/>
            <person name="Williams K.H."/>
            <person name="Banfield J.F."/>
        </authorList>
    </citation>
    <scope>NUCLEOTIDE SEQUENCE [LARGE SCALE GENOMIC DNA]</scope>
</reference>
<dbReference type="EMBL" id="LCHQ01000031">
    <property type="protein sequence ID" value="KKT37522.1"/>
    <property type="molecule type" value="Genomic_DNA"/>
</dbReference>
<comment type="caution">
    <text evidence="1">The sequence shown here is derived from an EMBL/GenBank/DDBJ whole genome shotgun (WGS) entry which is preliminary data.</text>
</comment>
<dbReference type="PROSITE" id="PS51257">
    <property type="entry name" value="PROKAR_LIPOPROTEIN"/>
    <property type="match status" value="1"/>
</dbReference>
<proteinExistence type="predicted"/>
<gene>
    <name evidence="1" type="ORF">UW26_C0031G0001</name>
</gene>
<organism evidence="1 2">
    <name type="scientific">Candidatus Collierbacteria bacterium GW2011_GWF1_44_12</name>
    <dbReference type="NCBI Taxonomy" id="1618402"/>
    <lineage>
        <taxon>Bacteria</taxon>
        <taxon>Candidatus Collieribacteriota</taxon>
    </lineage>
</organism>
<protein>
    <submittedName>
        <fullName evidence="1">Uncharacterized protein</fullName>
    </submittedName>
</protein>
<evidence type="ECO:0000313" key="1">
    <source>
        <dbReference type="EMBL" id="KKT37522.1"/>
    </source>
</evidence>
<accession>A0A0G1J0A0</accession>
<name>A0A0G1J0A0_9BACT</name>
<dbReference type="Proteomes" id="UP000034097">
    <property type="component" value="Unassembled WGS sequence"/>
</dbReference>